<protein>
    <submittedName>
        <fullName evidence="2">Uncharacterized protein</fullName>
    </submittedName>
</protein>
<comment type="caution">
    <text evidence="2">The sequence shown here is derived from an EMBL/GenBank/DDBJ whole genome shotgun (WGS) entry which is preliminary data.</text>
</comment>
<sequence>MRNGSKAAETRKRGGEKAASRLGMLETTTGVTCQRHRGRRAGRGAAGKRCDEPSRFRTINYPDITSPVAEDSVGKGQPSGSRKDQLAMHVTAPSWPSQCPAHPQSSFTFSLSPFSTAPLSSVMVCYR</sequence>
<organism evidence="2 3">
    <name type="scientific">Liparis tanakae</name>
    <name type="common">Tanaka's snailfish</name>
    <dbReference type="NCBI Taxonomy" id="230148"/>
    <lineage>
        <taxon>Eukaryota</taxon>
        <taxon>Metazoa</taxon>
        <taxon>Chordata</taxon>
        <taxon>Craniata</taxon>
        <taxon>Vertebrata</taxon>
        <taxon>Euteleostomi</taxon>
        <taxon>Actinopterygii</taxon>
        <taxon>Neopterygii</taxon>
        <taxon>Teleostei</taxon>
        <taxon>Neoteleostei</taxon>
        <taxon>Acanthomorphata</taxon>
        <taxon>Eupercaria</taxon>
        <taxon>Perciformes</taxon>
        <taxon>Cottioidei</taxon>
        <taxon>Cottales</taxon>
        <taxon>Liparidae</taxon>
        <taxon>Liparis</taxon>
    </lineage>
</organism>
<dbReference type="AlphaFoldDB" id="A0A4Z2I173"/>
<reference evidence="2 3" key="1">
    <citation type="submission" date="2019-03" db="EMBL/GenBank/DDBJ databases">
        <title>First draft genome of Liparis tanakae, snailfish: a comprehensive survey of snailfish specific genes.</title>
        <authorList>
            <person name="Kim W."/>
            <person name="Song I."/>
            <person name="Jeong J.-H."/>
            <person name="Kim D."/>
            <person name="Kim S."/>
            <person name="Ryu S."/>
            <person name="Song J.Y."/>
            <person name="Lee S.K."/>
        </authorList>
    </citation>
    <scope>NUCLEOTIDE SEQUENCE [LARGE SCALE GENOMIC DNA]</scope>
    <source>
        <tissue evidence="2">Muscle</tissue>
    </source>
</reference>
<proteinExistence type="predicted"/>
<evidence type="ECO:0000256" key="1">
    <source>
        <dbReference type="SAM" id="MobiDB-lite"/>
    </source>
</evidence>
<name>A0A4Z2I173_9TELE</name>
<accession>A0A4Z2I173</accession>
<feature type="region of interest" description="Disordered" evidence="1">
    <location>
        <begin position="1"/>
        <end position="86"/>
    </location>
</feature>
<feature type="compositionally biased region" description="Basic and acidic residues" evidence="1">
    <location>
        <begin position="8"/>
        <end position="19"/>
    </location>
</feature>
<evidence type="ECO:0000313" key="2">
    <source>
        <dbReference type="EMBL" id="TNN70992.1"/>
    </source>
</evidence>
<keyword evidence="3" id="KW-1185">Reference proteome</keyword>
<evidence type="ECO:0000313" key="3">
    <source>
        <dbReference type="Proteomes" id="UP000314294"/>
    </source>
</evidence>
<gene>
    <name evidence="2" type="ORF">EYF80_018808</name>
</gene>
<dbReference type="EMBL" id="SRLO01000156">
    <property type="protein sequence ID" value="TNN70992.1"/>
    <property type="molecule type" value="Genomic_DNA"/>
</dbReference>
<dbReference type="Proteomes" id="UP000314294">
    <property type="component" value="Unassembled WGS sequence"/>
</dbReference>